<organism evidence="8 9">
    <name type="scientific">Pseudoduganella flava</name>
    <dbReference type="NCBI Taxonomy" id="871742"/>
    <lineage>
        <taxon>Bacteria</taxon>
        <taxon>Pseudomonadati</taxon>
        <taxon>Pseudomonadota</taxon>
        <taxon>Betaproteobacteria</taxon>
        <taxon>Burkholderiales</taxon>
        <taxon>Oxalobacteraceae</taxon>
        <taxon>Telluria group</taxon>
        <taxon>Pseudoduganella</taxon>
    </lineage>
</organism>
<protein>
    <submittedName>
        <fullName evidence="7">LysE family transporter</fullName>
    </submittedName>
    <submittedName>
        <fullName evidence="8">Threonine/homoserine/homoserine lactone efflux protein</fullName>
    </submittedName>
</protein>
<feature type="transmembrane region" description="Helical" evidence="6">
    <location>
        <begin position="70"/>
        <end position="91"/>
    </location>
</feature>
<evidence type="ECO:0000256" key="5">
    <source>
        <dbReference type="ARBA" id="ARBA00023136"/>
    </source>
</evidence>
<evidence type="ECO:0000256" key="2">
    <source>
        <dbReference type="ARBA" id="ARBA00022475"/>
    </source>
</evidence>
<keyword evidence="10" id="KW-1185">Reference proteome</keyword>
<feature type="transmembrane region" description="Helical" evidence="6">
    <location>
        <begin position="6"/>
        <end position="32"/>
    </location>
</feature>
<dbReference type="PANTHER" id="PTHR30086">
    <property type="entry name" value="ARGININE EXPORTER PROTEIN ARGO"/>
    <property type="match status" value="1"/>
</dbReference>
<dbReference type="EMBL" id="VLKW01000005">
    <property type="protein sequence ID" value="TWI46565.1"/>
    <property type="molecule type" value="Genomic_DNA"/>
</dbReference>
<proteinExistence type="predicted"/>
<feature type="transmembrane region" description="Helical" evidence="6">
    <location>
        <begin position="112"/>
        <end position="133"/>
    </location>
</feature>
<dbReference type="OrthoDB" id="9804822at2"/>
<dbReference type="AlphaFoldDB" id="A0A562PQ31"/>
<dbReference type="Proteomes" id="UP000437862">
    <property type="component" value="Chromosome"/>
</dbReference>
<keyword evidence="2" id="KW-1003">Cell membrane</keyword>
<dbReference type="PANTHER" id="PTHR30086:SF20">
    <property type="entry name" value="ARGININE EXPORTER PROTEIN ARGO-RELATED"/>
    <property type="match status" value="1"/>
</dbReference>
<reference evidence="8 9" key="1">
    <citation type="journal article" date="2015" name="Stand. Genomic Sci.">
        <title>Genomic Encyclopedia of Bacterial and Archaeal Type Strains, Phase III: the genomes of soil and plant-associated and newly described type strains.</title>
        <authorList>
            <person name="Whitman W.B."/>
            <person name="Woyke T."/>
            <person name="Klenk H.P."/>
            <person name="Zhou Y."/>
            <person name="Lilburn T.G."/>
            <person name="Beck B.J."/>
            <person name="De Vos P."/>
            <person name="Vandamme P."/>
            <person name="Eisen J.A."/>
            <person name="Garrity G."/>
            <person name="Hugenholtz P."/>
            <person name="Kyrpides N.C."/>
        </authorList>
    </citation>
    <scope>NUCLEOTIDE SEQUENCE [LARGE SCALE GENOMIC DNA]</scope>
    <source>
        <strain evidence="8 9">CGMCC 1.10685</strain>
    </source>
</reference>
<evidence type="ECO:0000256" key="3">
    <source>
        <dbReference type="ARBA" id="ARBA00022692"/>
    </source>
</evidence>
<comment type="subcellular location">
    <subcellularLocation>
        <location evidence="1">Cell membrane</location>
        <topology evidence="1">Multi-pass membrane protein</topology>
    </subcellularLocation>
</comment>
<reference evidence="7 10" key="3">
    <citation type="submission" date="2019-12" db="EMBL/GenBank/DDBJ databases">
        <title>Draft Genome Sequences of Six Type Strains of the Genus Massilia.</title>
        <authorList>
            <person name="Miess H."/>
            <person name="Frediansyah A."/>
            <person name="Goeker M."/>
            <person name="Gross H."/>
        </authorList>
    </citation>
    <scope>NUCLEOTIDE SEQUENCE [LARGE SCALE GENOMIC DNA]</scope>
    <source>
        <strain evidence="7 10">DSM 26639</strain>
    </source>
</reference>
<dbReference type="EMBL" id="CP046904">
    <property type="protein sequence ID" value="QGZ42859.1"/>
    <property type="molecule type" value="Genomic_DNA"/>
</dbReference>
<gene>
    <name evidence="7" type="ORF">GO485_00915</name>
    <name evidence="8" type="ORF">IP92_02924</name>
</gene>
<feature type="transmembrane region" description="Helical" evidence="6">
    <location>
        <begin position="39"/>
        <end position="64"/>
    </location>
</feature>
<accession>A0A562PQ31</accession>
<evidence type="ECO:0000256" key="4">
    <source>
        <dbReference type="ARBA" id="ARBA00022989"/>
    </source>
</evidence>
<evidence type="ECO:0000313" key="10">
    <source>
        <dbReference type="Proteomes" id="UP000437862"/>
    </source>
</evidence>
<sequence length="199" mass="20969">MTLTTIWFFIIPFVIAAALPGPAQGTMIATVMARGRASAVSFVTGMVIGNSIWLIATIFGLASIALRYEALFVAVKWCGVAYLLFIAWKLWTAPVDAADGTAQKPKGFAAGMLLTLGNPKAVVFFGAILPQAFDLSALSFGDALLIVALGAALDTAVQSAYLLGVLKARRVFGKPVHMRRVNRVAASLIGGCALLVARR</sequence>
<dbReference type="Proteomes" id="UP000315112">
    <property type="component" value="Unassembled WGS sequence"/>
</dbReference>
<dbReference type="GO" id="GO:0015171">
    <property type="term" value="F:amino acid transmembrane transporter activity"/>
    <property type="evidence" value="ECO:0007669"/>
    <property type="project" value="TreeGrafter"/>
</dbReference>
<evidence type="ECO:0000313" key="9">
    <source>
        <dbReference type="Proteomes" id="UP000315112"/>
    </source>
</evidence>
<dbReference type="InterPro" id="IPR001123">
    <property type="entry name" value="LeuE-type"/>
</dbReference>
<dbReference type="GO" id="GO:0005886">
    <property type="term" value="C:plasma membrane"/>
    <property type="evidence" value="ECO:0007669"/>
    <property type="project" value="UniProtKB-SubCell"/>
</dbReference>
<name>A0A562PQ31_9BURK</name>
<evidence type="ECO:0000313" key="7">
    <source>
        <dbReference type="EMBL" id="QGZ42859.1"/>
    </source>
</evidence>
<dbReference type="Pfam" id="PF01810">
    <property type="entry name" value="LysE"/>
    <property type="match status" value="1"/>
</dbReference>
<reference evidence="8" key="2">
    <citation type="submission" date="2019-07" db="EMBL/GenBank/DDBJ databases">
        <authorList>
            <person name="Whitman W."/>
            <person name="Huntemann M."/>
            <person name="Clum A."/>
            <person name="Pillay M."/>
            <person name="Palaniappan K."/>
            <person name="Varghese N."/>
            <person name="Mikhailova N."/>
            <person name="Stamatis D."/>
            <person name="Reddy T."/>
            <person name="Daum C."/>
            <person name="Shapiro N."/>
            <person name="Ivanova N."/>
            <person name="Kyrpides N."/>
            <person name="Woyke T."/>
        </authorList>
    </citation>
    <scope>NUCLEOTIDE SEQUENCE</scope>
    <source>
        <strain evidence="8">CGMCC 1.10685</strain>
    </source>
</reference>
<evidence type="ECO:0000256" key="6">
    <source>
        <dbReference type="SAM" id="Phobius"/>
    </source>
</evidence>
<keyword evidence="5 6" id="KW-0472">Membrane</keyword>
<evidence type="ECO:0000313" key="8">
    <source>
        <dbReference type="EMBL" id="TWI46565.1"/>
    </source>
</evidence>
<keyword evidence="4 6" id="KW-1133">Transmembrane helix</keyword>
<evidence type="ECO:0000256" key="1">
    <source>
        <dbReference type="ARBA" id="ARBA00004651"/>
    </source>
</evidence>
<feature type="transmembrane region" description="Helical" evidence="6">
    <location>
        <begin position="145"/>
        <end position="168"/>
    </location>
</feature>
<keyword evidence="3 6" id="KW-0812">Transmembrane</keyword>